<keyword evidence="15" id="KW-0998">Cell outer membrane</keyword>
<dbReference type="EMBL" id="UGPL01000006">
    <property type="protein sequence ID" value="STY65856.1"/>
    <property type="molecule type" value="Genomic_DNA"/>
</dbReference>
<sequence>MKHTFKLSLLATSIAISLSPTLLASIVRGDVDYQYFRDLAENKGQFFVGATNIPVIDKTGKNIGTFLQVTPTKQVEVESNISPKPNVSLSECFDNESLPGCYEFLYGGGDEDSNDLPVFETVTGETMSIPMIDFSSITRQTGIATLVNPQYVISVNHNQGYRDIQFGDSSSEKADDHHYNYSVVRRNNYMPDPNKERTDLGKGIEKRERNDEGEKLILDGSGNPTPRWDYHAPRLSKLVTEVAPANEIERTTENVQDFYSVFSDPFIFPMFIRAGSGRQAVINNERDRLNNGRIEVGNGPFLTGGSVLPVTNGDPSVPGSDFNSRILVAKTENNTINDVFKDHGYGPLTTLGLPGDSGSALFGYDVRTKKWVVLGVYSDYFSENNTPGGDVYKSYWNYHHPHYVRALEKENNAGAINANGARLTWTPSGNTSSIVGGNAPLTVNLADTSLPTLQGHNGNTGDNPWNPQLQHGKTFHILGENNTLSLTENINQGAGAIHFHGNTTVEGMKAGITWLGAGVDIDKDKNVIWKISNPAGDRLSKIGQGTLTINGKGENKGSVSVGDGTVILNQQADENNKKSAFSELGIVSGRPTVILNSSDQMDPNNIYFGYRGGRLDVNGNDLTFRRIQNSDEGAMVVNHNTAQTANITLTGIVSPTIDQVKVQAITSPDQVSRHLDKDIFTYQRFPHLPTNFIRLKKPLSVAEITAIFNARKVFIDLDFATGLIRENEYFEVLKVTDESAAKQQILAEKIKAAEGTVQGFNGYFGETDPSKTNGRLNITMNSNEVANGKLLITGGTNLNGTLSAEGTSEIILSGRPTPHAYDKVANKEVLIEGDWINRSFNATIFAAKDNGKLEISRNVANINGNFNLTDNATAQIGFTQGTSQACIRSDRTGVATCNINATLSETDLNSWERTKVAGNVSLADNSTFSLGSKADLTGSITAQESTKVQLNDGSIANLTGLSTTGIFNGANGSTVNLSGVWTTLTNTVVDVLNVANGSQIHLNTPTATKQNTLTANTLTGNGIFKFVADLTKTASDIVTIKDTASGQFSIEISTNGSAHSAQKIKLFETTNEEDFSLNLANEVRSGEYRYHLLKEGNVYYLNPEKEEEPKITQKGPSETADPLPEYTGDIEYSEKGPGETADPLPEYTGDIEHSEKGSGETAEPLPKYNGNAHLIASELTAQTNAVLGVTTVLDHVIHSEGTQNWKVWSKTDYQTTEHRSAGYGFKQDANVIHLGLEKALDNQVTLGMILSQSKARNNFDHYYSGKGRLTMLSMYAKKTWQNGVFVAIDTGFGKASNRLTYQANTVKLDRSVFVTGLSIGKAWESANVNIIPSFSARYHHLSSAGNQLVDAKIETNAVDLLALQAGLSINKTLELNGLQIKPEIGSYFVDASHGKLRTRFNNLQIEQQMGRYFKQEAGISANYRNINAGIQAGFLTGNTLNKQRYISFKVTYEW</sequence>
<keyword evidence="10" id="KW-0574">Periplasm</keyword>
<dbReference type="Pfam" id="PF24078">
    <property type="entry name" value="Beta-sol_PIC_HAP1_IgA0_2nd"/>
    <property type="match status" value="1"/>
</dbReference>
<evidence type="ECO:0000256" key="6">
    <source>
        <dbReference type="ARBA" id="ARBA00022525"/>
    </source>
</evidence>
<proteinExistence type="predicted"/>
<dbReference type="Pfam" id="PF03797">
    <property type="entry name" value="Autotransporter"/>
    <property type="match status" value="1"/>
</dbReference>
<name>A0A378NDJ4_MANHA</name>
<keyword evidence="6" id="KW-0964">Secreted</keyword>
<dbReference type="SUPFAM" id="SSF103515">
    <property type="entry name" value="Autotransporter"/>
    <property type="match status" value="1"/>
</dbReference>
<dbReference type="SUPFAM" id="SSF51126">
    <property type="entry name" value="Pectin lyase-like"/>
    <property type="match status" value="1"/>
</dbReference>
<feature type="chain" id="PRO_5016878971" evidence="17">
    <location>
        <begin position="25"/>
        <end position="1454"/>
    </location>
</feature>
<dbReference type="RefSeq" id="WP_006251793.1">
    <property type="nucleotide sequence ID" value="NZ_CP017484.1"/>
</dbReference>
<evidence type="ECO:0000256" key="17">
    <source>
        <dbReference type="SAM" id="SignalP"/>
    </source>
</evidence>
<dbReference type="Pfam" id="PF02395">
    <property type="entry name" value="Peptidase_S6"/>
    <property type="match status" value="2"/>
</dbReference>
<dbReference type="PRINTS" id="PR00921">
    <property type="entry name" value="IGASERPTASE"/>
</dbReference>
<dbReference type="GO" id="GO:0004252">
    <property type="term" value="F:serine-type endopeptidase activity"/>
    <property type="evidence" value="ECO:0007669"/>
    <property type="project" value="InterPro"/>
</dbReference>
<dbReference type="Gene3D" id="2.40.10.120">
    <property type="match status" value="2"/>
</dbReference>
<dbReference type="GO" id="GO:0006508">
    <property type="term" value="P:proteolysis"/>
    <property type="evidence" value="ECO:0007669"/>
    <property type="project" value="UniProtKB-KW"/>
</dbReference>
<feature type="region of interest" description="Disordered" evidence="16">
    <location>
        <begin position="1106"/>
        <end position="1163"/>
    </location>
</feature>
<dbReference type="GO" id="GO:0042597">
    <property type="term" value="C:periplasmic space"/>
    <property type="evidence" value="ECO:0007669"/>
    <property type="project" value="UniProtKB-SubCell"/>
</dbReference>
<comment type="subcellular location">
    <subcellularLocation>
        <location evidence="3">Cell outer membrane</location>
        <topology evidence="3">Multi-pass membrane protein</topology>
    </subcellularLocation>
    <subcellularLocation>
        <location evidence="1">Cell surface</location>
    </subcellularLocation>
    <subcellularLocation>
        <location evidence="2">Periplasm</location>
    </subcellularLocation>
    <subcellularLocation>
        <location evidence="4">Secreted</location>
    </subcellularLocation>
</comment>
<keyword evidence="8" id="KW-0812">Transmembrane</keyword>
<dbReference type="Gene3D" id="2.40.128.130">
    <property type="entry name" value="Autotransporter beta-domain"/>
    <property type="match status" value="1"/>
</dbReference>
<keyword evidence="12" id="KW-0720">Serine protease</keyword>
<keyword evidence="7 20" id="KW-0645">Protease</keyword>
<evidence type="ECO:0000256" key="3">
    <source>
        <dbReference type="ARBA" id="ARBA00004571"/>
    </source>
</evidence>
<keyword evidence="9 17" id="KW-0732">Signal</keyword>
<dbReference type="InterPro" id="IPR000710">
    <property type="entry name" value="Peptidase_S6"/>
</dbReference>
<evidence type="ECO:0000256" key="1">
    <source>
        <dbReference type="ARBA" id="ARBA00004241"/>
    </source>
</evidence>
<dbReference type="EC" id="3.4.21.72" evidence="20"/>
<dbReference type="InterPro" id="IPR005546">
    <property type="entry name" value="Autotransporte_beta"/>
</dbReference>
<accession>A0A378NDJ4</accession>
<feature type="domain" description="Autotransporter" evidence="18">
    <location>
        <begin position="1200"/>
        <end position="1454"/>
    </location>
</feature>
<gene>
    <name evidence="20" type="primary">iga_2</name>
    <name evidence="20" type="ORF">NCTC9380_01126</name>
</gene>
<dbReference type="InterPro" id="IPR036709">
    <property type="entry name" value="Autotransporte_beta_dom_sf"/>
</dbReference>
<evidence type="ECO:0000256" key="4">
    <source>
        <dbReference type="ARBA" id="ARBA00004613"/>
    </source>
</evidence>
<dbReference type="SMART" id="SM00869">
    <property type="entry name" value="Autotransporter"/>
    <property type="match status" value="1"/>
</dbReference>
<evidence type="ECO:0000256" key="9">
    <source>
        <dbReference type="ARBA" id="ARBA00022729"/>
    </source>
</evidence>
<evidence type="ECO:0000259" key="18">
    <source>
        <dbReference type="PROSITE" id="PS51208"/>
    </source>
</evidence>
<dbReference type="Gene3D" id="2.160.20.20">
    <property type="match status" value="1"/>
</dbReference>
<evidence type="ECO:0000256" key="2">
    <source>
        <dbReference type="ARBA" id="ARBA00004418"/>
    </source>
</evidence>
<dbReference type="InterPro" id="IPR057393">
    <property type="entry name" value="PIC_HAP1_IgA0_b-sol2"/>
</dbReference>
<evidence type="ECO:0000256" key="15">
    <source>
        <dbReference type="ARBA" id="ARBA00023237"/>
    </source>
</evidence>
<evidence type="ECO:0000259" key="19">
    <source>
        <dbReference type="PROSITE" id="PS51691"/>
    </source>
</evidence>
<evidence type="ECO:0000256" key="10">
    <source>
        <dbReference type="ARBA" id="ARBA00022764"/>
    </source>
</evidence>
<dbReference type="PANTHER" id="PTHR12338">
    <property type="entry name" value="AUTOTRANSPORTER"/>
    <property type="match status" value="1"/>
</dbReference>
<evidence type="ECO:0000313" key="20">
    <source>
        <dbReference type="EMBL" id="STY65856.1"/>
    </source>
</evidence>
<dbReference type="InterPro" id="IPR030396">
    <property type="entry name" value="Peptidase_S6_dom"/>
</dbReference>
<evidence type="ECO:0000256" key="14">
    <source>
        <dbReference type="ARBA" id="ARBA00023145"/>
    </source>
</evidence>
<keyword evidence="11 20" id="KW-0378">Hydrolase</keyword>
<dbReference type="PANTHER" id="PTHR12338:SF9">
    <property type="entry name" value="IMMUNOGLOBULIN A1 PROTEASE AUTOTRANSPORTER"/>
    <property type="match status" value="1"/>
</dbReference>
<evidence type="ECO:0000256" key="13">
    <source>
        <dbReference type="ARBA" id="ARBA00023136"/>
    </source>
</evidence>
<dbReference type="Proteomes" id="UP000254031">
    <property type="component" value="Unassembled WGS sequence"/>
</dbReference>
<dbReference type="GO" id="GO:0009986">
    <property type="term" value="C:cell surface"/>
    <property type="evidence" value="ECO:0007669"/>
    <property type="project" value="UniProtKB-SubCell"/>
</dbReference>
<feature type="domain" description="Peptidase S6" evidence="19">
    <location>
        <begin position="25"/>
        <end position="406"/>
    </location>
</feature>
<keyword evidence="14" id="KW-0865">Zymogen</keyword>
<evidence type="ECO:0000256" key="5">
    <source>
        <dbReference type="ARBA" id="ARBA00022452"/>
    </source>
</evidence>
<dbReference type="InterPro" id="IPR012332">
    <property type="entry name" value="Autotransporter_pectin_lyase_C"/>
</dbReference>
<protein>
    <submittedName>
        <fullName evidence="20">Immunoglobulin A1 protease autotransporter</fullName>
        <ecNumber evidence="20">3.4.21.72</ecNumber>
    </submittedName>
</protein>
<dbReference type="GO" id="GO:0009279">
    <property type="term" value="C:cell outer membrane"/>
    <property type="evidence" value="ECO:0007669"/>
    <property type="project" value="UniProtKB-SubCell"/>
</dbReference>
<evidence type="ECO:0000256" key="11">
    <source>
        <dbReference type="ARBA" id="ARBA00022801"/>
    </source>
</evidence>
<dbReference type="PROSITE" id="PS51208">
    <property type="entry name" value="AUTOTRANSPORTER"/>
    <property type="match status" value="1"/>
</dbReference>
<dbReference type="GO" id="GO:0005576">
    <property type="term" value="C:extracellular region"/>
    <property type="evidence" value="ECO:0007669"/>
    <property type="project" value="UniProtKB-SubCell"/>
</dbReference>
<reference evidence="20 21" key="1">
    <citation type="submission" date="2018-06" db="EMBL/GenBank/DDBJ databases">
        <authorList>
            <consortium name="Pathogen Informatics"/>
            <person name="Doyle S."/>
        </authorList>
    </citation>
    <scope>NUCLEOTIDE SEQUENCE [LARGE SCALE GENOMIC DNA]</scope>
    <source>
        <strain evidence="20 21">NCTC9380</strain>
    </source>
</reference>
<organism evidence="20 21">
    <name type="scientific">Mannheimia haemolytica</name>
    <name type="common">Pasteurella haemolytica</name>
    <dbReference type="NCBI Taxonomy" id="75985"/>
    <lineage>
        <taxon>Bacteria</taxon>
        <taxon>Pseudomonadati</taxon>
        <taxon>Pseudomonadota</taxon>
        <taxon>Gammaproteobacteria</taxon>
        <taxon>Pasteurellales</taxon>
        <taxon>Pasteurellaceae</taxon>
        <taxon>Mannheimia</taxon>
    </lineage>
</organism>
<dbReference type="InterPro" id="IPR011050">
    <property type="entry name" value="Pectin_lyase_fold/virulence"/>
</dbReference>
<evidence type="ECO:0000256" key="7">
    <source>
        <dbReference type="ARBA" id="ARBA00022670"/>
    </source>
</evidence>
<keyword evidence="13" id="KW-0472">Membrane</keyword>
<evidence type="ECO:0000256" key="16">
    <source>
        <dbReference type="SAM" id="MobiDB-lite"/>
    </source>
</evidence>
<evidence type="ECO:0000256" key="12">
    <source>
        <dbReference type="ARBA" id="ARBA00022825"/>
    </source>
</evidence>
<dbReference type="InterPro" id="IPR004899">
    <property type="entry name" value="Pertactin_central"/>
</dbReference>
<keyword evidence="5" id="KW-1134">Transmembrane beta strand</keyword>
<evidence type="ECO:0000256" key="8">
    <source>
        <dbReference type="ARBA" id="ARBA00022692"/>
    </source>
</evidence>
<dbReference type="PROSITE" id="PS51691">
    <property type="entry name" value="PEPTIDASE_S6"/>
    <property type="match status" value="1"/>
</dbReference>
<feature type="signal peptide" evidence="17">
    <location>
        <begin position="1"/>
        <end position="24"/>
    </location>
</feature>
<evidence type="ECO:0000313" key="21">
    <source>
        <dbReference type="Proteomes" id="UP000254031"/>
    </source>
</evidence>
<dbReference type="InterPro" id="IPR050909">
    <property type="entry name" value="Bact_Autotransporter_VF"/>
</dbReference>
<dbReference type="Pfam" id="PF03212">
    <property type="entry name" value="Pertactin"/>
    <property type="match status" value="1"/>
</dbReference>